<dbReference type="InterPro" id="IPR036291">
    <property type="entry name" value="NAD(P)-bd_dom_sf"/>
</dbReference>
<evidence type="ECO:0000256" key="2">
    <source>
        <dbReference type="ARBA" id="ARBA00023002"/>
    </source>
</evidence>
<comment type="similarity">
    <text evidence="1 3">Belongs to the short-chain dehydrogenases/reductases (SDR) family.</text>
</comment>
<dbReference type="AlphaFoldDB" id="A0A0R1NQG1"/>
<dbReference type="FunFam" id="3.40.50.720:FF:000047">
    <property type="entry name" value="NADP-dependent L-serine/L-allo-threonine dehydrogenase"/>
    <property type="match status" value="1"/>
</dbReference>
<dbReference type="PRINTS" id="PR00081">
    <property type="entry name" value="GDHRDH"/>
</dbReference>
<proteinExistence type="inferred from homology"/>
<keyword evidence="2" id="KW-0560">Oxidoreductase</keyword>
<dbReference type="SMART" id="SM00822">
    <property type="entry name" value="PKS_KR"/>
    <property type="match status" value="1"/>
</dbReference>
<dbReference type="PATRIC" id="fig|1423766.4.peg.2296"/>
<dbReference type="InterPro" id="IPR057326">
    <property type="entry name" value="KR_dom"/>
</dbReference>
<evidence type="ECO:0000313" key="5">
    <source>
        <dbReference type="EMBL" id="KRL22615.1"/>
    </source>
</evidence>
<feature type="domain" description="Ketoreductase" evidence="4">
    <location>
        <begin position="6"/>
        <end position="188"/>
    </location>
</feature>
<evidence type="ECO:0000256" key="3">
    <source>
        <dbReference type="RuleBase" id="RU000363"/>
    </source>
</evidence>
<dbReference type="PANTHER" id="PTHR43115">
    <property type="entry name" value="DEHYDROGENASE/REDUCTASE SDR FAMILY MEMBER 11"/>
    <property type="match status" value="1"/>
</dbReference>
<dbReference type="GO" id="GO:0016616">
    <property type="term" value="F:oxidoreductase activity, acting on the CH-OH group of donors, NAD or NADP as acceptor"/>
    <property type="evidence" value="ECO:0007669"/>
    <property type="project" value="UniProtKB-ARBA"/>
</dbReference>
<organism evidence="5 6">
    <name type="scientific">Lentilactobacillus kisonensis DSM 19906 = JCM 15041</name>
    <dbReference type="NCBI Taxonomy" id="1423766"/>
    <lineage>
        <taxon>Bacteria</taxon>
        <taxon>Bacillati</taxon>
        <taxon>Bacillota</taxon>
        <taxon>Bacilli</taxon>
        <taxon>Lactobacillales</taxon>
        <taxon>Lactobacillaceae</taxon>
        <taxon>Lentilactobacillus</taxon>
    </lineage>
</organism>
<dbReference type="InterPro" id="IPR002347">
    <property type="entry name" value="SDR_fam"/>
</dbReference>
<dbReference type="PANTHER" id="PTHR43115:SF4">
    <property type="entry name" value="DEHYDROGENASE_REDUCTASE SDR FAMILY MEMBER 11"/>
    <property type="match status" value="1"/>
</dbReference>
<dbReference type="InterPro" id="IPR020904">
    <property type="entry name" value="Sc_DH/Rdtase_CS"/>
</dbReference>
<dbReference type="PROSITE" id="PS00061">
    <property type="entry name" value="ADH_SHORT"/>
    <property type="match status" value="1"/>
</dbReference>
<dbReference type="EMBL" id="AZEB01000005">
    <property type="protein sequence ID" value="KRL22615.1"/>
    <property type="molecule type" value="Genomic_DNA"/>
</dbReference>
<dbReference type="PRINTS" id="PR00080">
    <property type="entry name" value="SDRFAMILY"/>
</dbReference>
<dbReference type="SUPFAM" id="SSF51735">
    <property type="entry name" value="NAD(P)-binding Rossmann-fold domains"/>
    <property type="match status" value="1"/>
</dbReference>
<gene>
    <name evidence="5" type="ORF">FC98_GL002213</name>
</gene>
<sequence length="244" mass="26300">MTIKNKVVVITGASSGIGKATTEVLAKAGAHVVIGARRKDRLAEIAAEFGGDQVVYQETDVTNRDSVKSLVDLAQSTFGKVDVLYNNAGLMPVSPLADLKVDEWERMIDVNVKGVLYGIAAVLPIMIAQKHGHIITTDSVAGHVVHPGTAVYAGTKYAIQAIMDGLRQEQVDHHIRTTMISPGAVETELYRTISDEKTREQIKVQEQTAGLSAADVAHAVAYAIDQPQNVAINEILLRPINQRT</sequence>
<dbReference type="RefSeq" id="WP_056949228.1">
    <property type="nucleotide sequence ID" value="NZ_AZEB01000005.1"/>
</dbReference>
<dbReference type="Proteomes" id="UP000051439">
    <property type="component" value="Unassembled WGS sequence"/>
</dbReference>
<evidence type="ECO:0000313" key="6">
    <source>
        <dbReference type="Proteomes" id="UP000051439"/>
    </source>
</evidence>
<protein>
    <submittedName>
        <fullName evidence="5">Oxidoreductase, short chain dehydrogenase reductase family protein</fullName>
    </submittedName>
</protein>
<comment type="caution">
    <text evidence="5">The sequence shown here is derived from an EMBL/GenBank/DDBJ whole genome shotgun (WGS) entry which is preliminary data.</text>
</comment>
<accession>A0A0R1NQG1</accession>
<keyword evidence="6" id="KW-1185">Reference proteome</keyword>
<evidence type="ECO:0000259" key="4">
    <source>
        <dbReference type="SMART" id="SM00822"/>
    </source>
</evidence>
<reference evidence="5 6" key="1">
    <citation type="journal article" date="2015" name="Genome Announc.">
        <title>Expanding the biotechnology potential of lactobacilli through comparative genomics of 213 strains and associated genera.</title>
        <authorList>
            <person name="Sun Z."/>
            <person name="Harris H.M."/>
            <person name="McCann A."/>
            <person name="Guo C."/>
            <person name="Argimon S."/>
            <person name="Zhang W."/>
            <person name="Yang X."/>
            <person name="Jeffery I.B."/>
            <person name="Cooney J.C."/>
            <person name="Kagawa T.F."/>
            <person name="Liu W."/>
            <person name="Song Y."/>
            <person name="Salvetti E."/>
            <person name="Wrobel A."/>
            <person name="Rasinkangas P."/>
            <person name="Parkhill J."/>
            <person name="Rea M.C."/>
            <person name="O'Sullivan O."/>
            <person name="Ritari J."/>
            <person name="Douillard F.P."/>
            <person name="Paul Ross R."/>
            <person name="Yang R."/>
            <person name="Briner A.E."/>
            <person name="Felis G.E."/>
            <person name="de Vos W.M."/>
            <person name="Barrangou R."/>
            <person name="Klaenhammer T.R."/>
            <person name="Caufield P.W."/>
            <person name="Cui Y."/>
            <person name="Zhang H."/>
            <person name="O'Toole P.W."/>
        </authorList>
    </citation>
    <scope>NUCLEOTIDE SEQUENCE [LARGE SCALE GENOMIC DNA]</scope>
    <source>
        <strain evidence="5 6">DSM 19906</strain>
    </source>
</reference>
<dbReference type="Pfam" id="PF00106">
    <property type="entry name" value="adh_short"/>
    <property type="match status" value="1"/>
</dbReference>
<name>A0A0R1NQG1_9LACO</name>
<evidence type="ECO:0000256" key="1">
    <source>
        <dbReference type="ARBA" id="ARBA00006484"/>
    </source>
</evidence>
<dbReference type="Gene3D" id="3.40.50.720">
    <property type="entry name" value="NAD(P)-binding Rossmann-like Domain"/>
    <property type="match status" value="1"/>
</dbReference>